<organism evidence="2 3">
    <name type="scientific">Actinomyces marmotae</name>
    <dbReference type="NCBI Taxonomy" id="2737173"/>
    <lineage>
        <taxon>Bacteria</taxon>
        <taxon>Bacillati</taxon>
        <taxon>Actinomycetota</taxon>
        <taxon>Actinomycetes</taxon>
        <taxon>Actinomycetales</taxon>
        <taxon>Actinomycetaceae</taxon>
        <taxon>Actinomyces</taxon>
    </lineage>
</organism>
<dbReference type="RefSeq" id="WP_159524344.1">
    <property type="nucleotide sequence ID" value="NZ_CP053642.1"/>
</dbReference>
<protein>
    <recommendedName>
        <fullName evidence="1">ApeA N-terminal domain-containing protein</fullName>
    </recommendedName>
</protein>
<dbReference type="InterPro" id="IPR041223">
    <property type="entry name" value="ApeA_NTD"/>
</dbReference>
<dbReference type="Proteomes" id="UP000504752">
    <property type="component" value="Chromosome"/>
</dbReference>
<sequence>MAENKLVVGEPRLCYLIHGSSDTPETVVMLQDTGDAITVTFPISGMASPQCRPHDRWWSPHIEFEDDPDRTKYSYSPPPVMIVYDDAGPVVLVGCHATGRARQTTIAGKGVLVVDFAILGGRTLNYDQINGMRTTSSAYRKWLSGSSINIETHSDDAGRLESLTMTLRRVDGENLSRKLNLSTHYDSTSTPTTDGYNIRESLTFQTSVAHPRKLREHLDIHLSILDLVSLAAWKNCTFKTIRVNRKDDPLTAPSGKGVHERWLEVLSHQSPGDDLTDCKARFLFFHGDMAPNGIDQWLGLREDYGRALDYLMRILRSGHTWSPQSAVMSGIALEQLGYLIEVQQNQGARLNDRGQLSFKDALEVILKDMDTLPLKEDEVEDWKERCRNVYMGAKHGDREETDHLTTLNTLRENLLVLRYWVAQRLGVSGEILDRNLPQDPLHSGFVSEELT</sequence>
<feature type="domain" description="ApeA N-terminal" evidence="1">
    <location>
        <begin position="64"/>
        <end position="249"/>
    </location>
</feature>
<name>A0A6M8B681_9ACTO</name>
<keyword evidence="3" id="KW-1185">Reference proteome</keyword>
<evidence type="ECO:0000259" key="1">
    <source>
        <dbReference type="Pfam" id="PF18862"/>
    </source>
</evidence>
<dbReference type="KEGG" id="amam:HPC72_07540"/>
<dbReference type="EMBL" id="CP053642">
    <property type="protein sequence ID" value="QKD80090.1"/>
    <property type="molecule type" value="Genomic_DNA"/>
</dbReference>
<proteinExistence type="predicted"/>
<reference evidence="2 3" key="1">
    <citation type="submission" date="2020-05" db="EMBL/GenBank/DDBJ databases">
        <title>Actinomyces sp. zg-325.</title>
        <authorList>
            <person name="Yang C."/>
        </authorList>
    </citation>
    <scope>NUCLEOTIDE SEQUENCE [LARGE SCALE GENOMIC DNA]</scope>
    <source>
        <strain evidence="3">zg-325</strain>
    </source>
</reference>
<gene>
    <name evidence="2" type="ORF">HPC72_07540</name>
</gene>
<dbReference type="Pfam" id="PF18862">
    <property type="entry name" value="ApeA_NTD1"/>
    <property type="match status" value="1"/>
</dbReference>
<evidence type="ECO:0000313" key="3">
    <source>
        <dbReference type="Proteomes" id="UP000504752"/>
    </source>
</evidence>
<evidence type="ECO:0000313" key="2">
    <source>
        <dbReference type="EMBL" id="QKD80090.1"/>
    </source>
</evidence>
<dbReference type="AlphaFoldDB" id="A0A6M8B681"/>
<accession>A0A6M8B681</accession>